<dbReference type="KEGG" id="tni:TVNIR_3289"/>
<reference evidence="1" key="1">
    <citation type="submission" date="2015-12" db="EMBL/GenBank/DDBJ databases">
        <authorList>
            <person name="Tikhonova T.V."/>
            <person name="Pavlov A.R."/>
            <person name="Beletsky A.V."/>
            <person name="Mardanov A.V."/>
            <person name="Sorokin D.Y."/>
            <person name="Ravin N.V."/>
            <person name="Popov V.O."/>
        </authorList>
    </citation>
    <scope>NUCLEOTIDE SEQUENCE</scope>
    <source>
        <strain evidence="1">DSM 14787</strain>
    </source>
</reference>
<sequence>MVTVDEDLHHDRQAALARLEARSMHIRVSSDVWSRWDWDALRREALYNPDNRFWIAAPC</sequence>
<evidence type="ECO:0000313" key="1">
    <source>
        <dbReference type="EMBL" id="AGA34926.1"/>
    </source>
</evidence>
<dbReference type="STRING" id="1255043.TVNIR_3289"/>
<accession>L0E2S9</accession>
<dbReference type="PATRIC" id="fig|1255043.3.peg.3318"/>
<dbReference type="AlphaFoldDB" id="L0E2S9"/>
<name>L0E2S9_THIND</name>
<dbReference type="Proteomes" id="UP000010809">
    <property type="component" value="Chromosome"/>
</dbReference>
<dbReference type="HOGENOM" id="CLU_2959417_0_0_6"/>
<organism evidence="1 2">
    <name type="scientific">Thioalkalivibrio nitratireducens (strain DSM 14787 / UNIQEM 213 / ALEN2)</name>
    <dbReference type="NCBI Taxonomy" id="1255043"/>
    <lineage>
        <taxon>Bacteria</taxon>
        <taxon>Pseudomonadati</taxon>
        <taxon>Pseudomonadota</taxon>
        <taxon>Gammaproteobacteria</taxon>
        <taxon>Chromatiales</taxon>
        <taxon>Ectothiorhodospiraceae</taxon>
        <taxon>Thioalkalivibrio</taxon>
    </lineage>
</organism>
<proteinExistence type="predicted"/>
<keyword evidence="2" id="KW-1185">Reference proteome</keyword>
<gene>
    <name evidence="1" type="ordered locus">TVNIR_3289</name>
</gene>
<protein>
    <submittedName>
        <fullName evidence="1">Uncharacterized protein</fullName>
    </submittedName>
</protein>
<dbReference type="EMBL" id="CP003989">
    <property type="protein sequence ID" value="AGA34926.1"/>
    <property type="molecule type" value="Genomic_DNA"/>
</dbReference>
<evidence type="ECO:0000313" key="2">
    <source>
        <dbReference type="Proteomes" id="UP000010809"/>
    </source>
</evidence>